<evidence type="ECO:0000256" key="3">
    <source>
        <dbReference type="ARBA" id="ARBA00022692"/>
    </source>
</evidence>
<dbReference type="STRING" id="1658174.A0A1J9PWA1"/>
<keyword evidence="3 6" id="KW-0812">Transmembrane</keyword>
<dbReference type="Gene3D" id="1.20.1250.20">
    <property type="entry name" value="MFS general substrate transporter like domains"/>
    <property type="match status" value="1"/>
</dbReference>
<dbReference type="EMBL" id="LGTZ01001774">
    <property type="protein sequence ID" value="OJD20640.1"/>
    <property type="molecule type" value="Genomic_DNA"/>
</dbReference>
<dbReference type="SUPFAM" id="SSF103473">
    <property type="entry name" value="MFS general substrate transporter"/>
    <property type="match status" value="1"/>
</dbReference>
<evidence type="ECO:0000256" key="1">
    <source>
        <dbReference type="ARBA" id="ARBA00004141"/>
    </source>
</evidence>
<evidence type="ECO:0000256" key="2">
    <source>
        <dbReference type="ARBA" id="ARBA00022448"/>
    </source>
</evidence>
<gene>
    <name evidence="7" type="ORF">ACJ73_08025</name>
</gene>
<reference evidence="7 8" key="1">
    <citation type="submission" date="2015-08" db="EMBL/GenBank/DDBJ databases">
        <title>Emmonsia species relationships and genome sequence.</title>
        <authorList>
            <person name="Cuomo C.A."/>
            <person name="Schwartz I.S."/>
            <person name="Kenyon C."/>
            <person name="De Hoog G.S."/>
            <person name="Govender N.P."/>
            <person name="Botha A."/>
            <person name="Moreno L."/>
            <person name="De Vries M."/>
            <person name="Munoz J.F."/>
            <person name="Stielow J.B."/>
        </authorList>
    </citation>
    <scope>NUCLEOTIDE SEQUENCE [LARGE SCALE GENOMIC DNA]</scope>
    <source>
        <strain evidence="7 8">EI222</strain>
    </source>
</reference>
<dbReference type="GO" id="GO:0022857">
    <property type="term" value="F:transmembrane transporter activity"/>
    <property type="evidence" value="ECO:0007669"/>
    <property type="project" value="InterPro"/>
</dbReference>
<dbReference type="PANTHER" id="PTHR43791:SF27">
    <property type="entry name" value="TRANSPORTER, PUTATIVE (AFU_ORTHOLOGUE AFUA_2G15730)-RELATED"/>
    <property type="match status" value="1"/>
</dbReference>
<comment type="subcellular location">
    <subcellularLocation>
        <location evidence="1">Membrane</location>
        <topology evidence="1">Multi-pass membrane protein</topology>
    </subcellularLocation>
</comment>
<comment type="caution">
    <text evidence="7">The sequence shown here is derived from an EMBL/GenBank/DDBJ whole genome shotgun (WGS) entry which is preliminary data.</text>
</comment>
<evidence type="ECO:0000256" key="4">
    <source>
        <dbReference type="ARBA" id="ARBA00022989"/>
    </source>
</evidence>
<evidence type="ECO:0000313" key="7">
    <source>
        <dbReference type="EMBL" id="OJD20640.1"/>
    </source>
</evidence>
<keyword evidence="4 6" id="KW-1133">Transmembrane helix</keyword>
<evidence type="ECO:0000256" key="6">
    <source>
        <dbReference type="SAM" id="Phobius"/>
    </source>
</evidence>
<keyword evidence="8" id="KW-1185">Reference proteome</keyword>
<feature type="transmembrane region" description="Helical" evidence="6">
    <location>
        <begin position="232"/>
        <end position="256"/>
    </location>
</feature>
<dbReference type="PANTHER" id="PTHR43791">
    <property type="entry name" value="PERMEASE-RELATED"/>
    <property type="match status" value="1"/>
</dbReference>
<dbReference type="InterPro" id="IPR011701">
    <property type="entry name" value="MFS"/>
</dbReference>
<dbReference type="VEuPathDB" id="FungiDB:ACJ73_08025"/>
<feature type="transmembrane region" description="Helical" evidence="6">
    <location>
        <begin position="294"/>
        <end position="320"/>
    </location>
</feature>
<dbReference type="Pfam" id="PF07690">
    <property type="entry name" value="MFS_1"/>
    <property type="match status" value="1"/>
</dbReference>
<evidence type="ECO:0000256" key="5">
    <source>
        <dbReference type="ARBA" id="ARBA00023136"/>
    </source>
</evidence>
<feature type="transmembrane region" description="Helical" evidence="6">
    <location>
        <begin position="199"/>
        <end position="220"/>
    </location>
</feature>
<evidence type="ECO:0000313" key="8">
    <source>
        <dbReference type="Proteomes" id="UP000242791"/>
    </source>
</evidence>
<feature type="transmembrane region" description="Helical" evidence="6">
    <location>
        <begin position="35"/>
        <end position="54"/>
    </location>
</feature>
<dbReference type="OrthoDB" id="2985014at2759"/>
<evidence type="ECO:0008006" key="9">
    <source>
        <dbReference type="Google" id="ProtNLM"/>
    </source>
</evidence>
<feature type="transmembrane region" description="Helical" evidence="6">
    <location>
        <begin position="170"/>
        <end position="187"/>
    </location>
</feature>
<dbReference type="GO" id="GO:0016020">
    <property type="term" value="C:membrane"/>
    <property type="evidence" value="ECO:0007669"/>
    <property type="project" value="UniProtKB-SubCell"/>
</dbReference>
<dbReference type="AlphaFoldDB" id="A0A1J9PWA1"/>
<proteinExistence type="predicted"/>
<name>A0A1J9PWA1_9EURO</name>
<sequence>MFISAAPLATSFASTLAWAIVKLSDDGPIAPWRALLLFEGFPSVIVAVFAWVYVPDSPGKARYLTPRERKVKVANLRLEIDDGMRHSDKSRKRQFEWNEIDRTLRDPKAYLTALKFFSCNVAFSSFPVFLPTILKEFVYPTCNNSMKVRLRQLTTLITRGMGYSSLTSEALSASPYIFSFLIVILTASRSDPHRTRGAYIIAHALVSSAAYLTIALAGHFHAHPSSTLQILIRYIAIYPAAAGFFSSITIITTWTMDNQPAKESKGTGMVILTIIDQCIPLVGTRFYPRTDGQWYVPGMAVCSLFMLLVAALALALRVLLQRENARRLKGADAAGVDEIEMVVGEAAGLMGRDSGSGSGSGSAGLSPAVGEQGASDGRFIYYLIFPPLFSIIF</sequence>
<protein>
    <recommendedName>
        <fullName evidence="9">Major facilitator superfamily (MFS) profile domain-containing protein</fullName>
    </recommendedName>
</protein>
<organism evidence="7 8">
    <name type="scientific">Blastomyces percursus</name>
    <dbReference type="NCBI Taxonomy" id="1658174"/>
    <lineage>
        <taxon>Eukaryota</taxon>
        <taxon>Fungi</taxon>
        <taxon>Dikarya</taxon>
        <taxon>Ascomycota</taxon>
        <taxon>Pezizomycotina</taxon>
        <taxon>Eurotiomycetes</taxon>
        <taxon>Eurotiomycetidae</taxon>
        <taxon>Onygenales</taxon>
        <taxon>Ajellomycetaceae</taxon>
        <taxon>Blastomyces</taxon>
    </lineage>
</organism>
<dbReference type="InterPro" id="IPR036259">
    <property type="entry name" value="MFS_trans_sf"/>
</dbReference>
<keyword evidence="5 6" id="KW-0472">Membrane</keyword>
<accession>A0A1J9PWA1</accession>
<keyword evidence="2" id="KW-0813">Transport</keyword>
<dbReference type="Proteomes" id="UP000242791">
    <property type="component" value="Unassembled WGS sequence"/>
</dbReference>